<organism evidence="1">
    <name type="scientific">Capitella teleta</name>
    <name type="common">Polychaete worm</name>
    <dbReference type="NCBI Taxonomy" id="283909"/>
    <lineage>
        <taxon>Eukaryota</taxon>
        <taxon>Metazoa</taxon>
        <taxon>Spiralia</taxon>
        <taxon>Lophotrochozoa</taxon>
        <taxon>Annelida</taxon>
        <taxon>Polychaeta</taxon>
        <taxon>Sedentaria</taxon>
        <taxon>Scolecida</taxon>
        <taxon>Capitellidae</taxon>
        <taxon>Capitella</taxon>
    </lineage>
</organism>
<evidence type="ECO:0000313" key="1">
    <source>
        <dbReference type="EMBL" id="ELT94483.1"/>
    </source>
</evidence>
<gene>
    <name evidence="1" type="ORF">CAPTEDRAFT_207625</name>
</gene>
<dbReference type="PANTHER" id="PTHR46830:SF1">
    <property type="entry name" value="ALPHA-1,4-N-ACETYLGLUCOSAMINYLTRANSFERASE"/>
    <property type="match status" value="1"/>
</dbReference>
<dbReference type="EnsemblMetazoa" id="CapteT207625">
    <property type="protein sequence ID" value="CapteP207625"/>
    <property type="gene ID" value="CapteG207625"/>
</dbReference>
<dbReference type="EMBL" id="AMQN01012258">
    <property type="status" value="NOT_ANNOTATED_CDS"/>
    <property type="molecule type" value="Genomic_DNA"/>
</dbReference>
<dbReference type="InterPro" id="IPR029044">
    <property type="entry name" value="Nucleotide-diphossugar_trans"/>
</dbReference>
<accession>R7TKX8</accession>
<dbReference type="SUPFAM" id="SSF53448">
    <property type="entry name" value="Nucleotide-diphospho-sugar transferases"/>
    <property type="match status" value="1"/>
</dbReference>
<dbReference type="AlphaFoldDB" id="R7TKX8"/>
<reference evidence="1 3" key="2">
    <citation type="journal article" date="2013" name="Nature">
        <title>Insights into bilaterian evolution from three spiralian genomes.</title>
        <authorList>
            <person name="Simakov O."/>
            <person name="Marletaz F."/>
            <person name="Cho S.J."/>
            <person name="Edsinger-Gonzales E."/>
            <person name="Havlak P."/>
            <person name="Hellsten U."/>
            <person name="Kuo D.H."/>
            <person name="Larsson T."/>
            <person name="Lv J."/>
            <person name="Arendt D."/>
            <person name="Savage R."/>
            <person name="Osoegawa K."/>
            <person name="de Jong P."/>
            <person name="Grimwood J."/>
            <person name="Chapman J.A."/>
            <person name="Shapiro H."/>
            <person name="Aerts A."/>
            <person name="Otillar R.P."/>
            <person name="Terry A.Y."/>
            <person name="Boore J.L."/>
            <person name="Grigoriev I.V."/>
            <person name="Lindberg D.R."/>
            <person name="Seaver E.C."/>
            <person name="Weisblat D.A."/>
            <person name="Putnam N.H."/>
            <person name="Rokhsar D.S."/>
        </authorList>
    </citation>
    <scope>NUCLEOTIDE SEQUENCE</scope>
    <source>
        <strain evidence="1 3">I ESC-2004</strain>
    </source>
</reference>
<keyword evidence="3" id="KW-1185">Reference proteome</keyword>
<evidence type="ECO:0000313" key="3">
    <source>
        <dbReference type="Proteomes" id="UP000014760"/>
    </source>
</evidence>
<protein>
    <recommendedName>
        <fullName evidence="4">Alpha-1,4-N-acetylglucosaminyltransferase</fullName>
    </recommendedName>
</protein>
<dbReference type="OrthoDB" id="409543at2759"/>
<reference evidence="2" key="3">
    <citation type="submission" date="2015-06" db="UniProtKB">
        <authorList>
            <consortium name="EnsemblMetazoa"/>
        </authorList>
    </citation>
    <scope>IDENTIFICATION</scope>
</reference>
<dbReference type="Proteomes" id="UP000014760">
    <property type="component" value="Unassembled WGS sequence"/>
</dbReference>
<dbReference type="PANTHER" id="PTHR46830">
    <property type="entry name" value="TRANSFERASE, PUTATIVE-RELATED"/>
    <property type="match status" value="1"/>
</dbReference>
<dbReference type="HOGENOM" id="CLU_863950_0_0_1"/>
<evidence type="ECO:0008006" key="4">
    <source>
        <dbReference type="Google" id="ProtNLM"/>
    </source>
</evidence>
<evidence type="ECO:0000313" key="2">
    <source>
        <dbReference type="EnsemblMetazoa" id="CapteP207625"/>
    </source>
</evidence>
<name>R7TKX8_CAPTE</name>
<dbReference type="EMBL" id="KB309404">
    <property type="protein sequence ID" value="ELT94483.1"/>
    <property type="molecule type" value="Genomic_DNA"/>
</dbReference>
<proteinExistence type="predicted"/>
<reference evidence="3" key="1">
    <citation type="submission" date="2012-12" db="EMBL/GenBank/DDBJ databases">
        <authorList>
            <person name="Hellsten U."/>
            <person name="Grimwood J."/>
            <person name="Chapman J.A."/>
            <person name="Shapiro H."/>
            <person name="Aerts A."/>
            <person name="Otillar R.P."/>
            <person name="Terry A.Y."/>
            <person name="Boore J.L."/>
            <person name="Simakov O."/>
            <person name="Marletaz F."/>
            <person name="Cho S.-J."/>
            <person name="Edsinger-Gonzales E."/>
            <person name="Havlak P."/>
            <person name="Kuo D.-H."/>
            <person name="Larsson T."/>
            <person name="Lv J."/>
            <person name="Arendt D."/>
            <person name="Savage R."/>
            <person name="Osoegawa K."/>
            <person name="de Jong P."/>
            <person name="Lindberg D.R."/>
            <person name="Seaver E.C."/>
            <person name="Weisblat D.A."/>
            <person name="Putnam N.H."/>
            <person name="Grigoriev I.V."/>
            <person name="Rokhsar D.S."/>
        </authorList>
    </citation>
    <scope>NUCLEOTIDE SEQUENCE</scope>
    <source>
        <strain evidence="3">I ESC-2004</strain>
    </source>
</reference>
<sequence>MRKTDVLMVVILALASIVLWIITHSVPREYVMSQHQNSQKFEPFLSPALILTTKASATTTKPASTNLTPSSGLIPNVAHFFRISHQPSLRFTEMLSIQSAFQFQKPEKVTLHSAVKPSGQWWLQLISNYELELETLPSNVSTERAKLSILSERGGGIIMDLDVIVVRSLDDLRRHAFVIGSDKTTRLDFGVIMANADSTFLKSLLNFNSSEEIISKSYPMAKKHQSVHIEPDALTFPDASHHYLLFNVNQHLRWWKQNYVVRFRFQEGDSDIYNPEYIKLLRTPVGEVLRLIQYGSSDVIDSRMPHIMYAKELNESGFLNAL</sequence>